<dbReference type="OrthoDB" id="6278496at2"/>
<dbReference type="InterPro" id="IPR008754">
    <property type="entry name" value="Peptidase_M43"/>
</dbReference>
<evidence type="ECO:0000256" key="1">
    <source>
        <dbReference type="ARBA" id="ARBA00008721"/>
    </source>
</evidence>
<dbReference type="PROSITE" id="PS51257">
    <property type="entry name" value="PROKAR_LIPOPROTEIN"/>
    <property type="match status" value="1"/>
</dbReference>
<dbReference type="InterPro" id="IPR024079">
    <property type="entry name" value="MetalloPept_cat_dom_sf"/>
</dbReference>
<accession>A0A5S3PUZ4</accession>
<dbReference type="RefSeq" id="WP_138656769.1">
    <property type="nucleotide sequence ID" value="NZ_VATY01000001.1"/>
</dbReference>
<protein>
    <submittedName>
        <fullName evidence="11">Zinc metalloprotease</fullName>
    </submittedName>
</protein>
<keyword evidence="6" id="KW-0862">Zinc</keyword>
<dbReference type="EMBL" id="VATY01000001">
    <property type="protein sequence ID" value="TMM58836.1"/>
    <property type="molecule type" value="Genomic_DNA"/>
</dbReference>
<dbReference type="SUPFAM" id="SSF55486">
    <property type="entry name" value="Metalloproteases ('zincins'), catalytic domain"/>
    <property type="match status" value="1"/>
</dbReference>
<dbReference type="GO" id="GO:0006508">
    <property type="term" value="P:proteolysis"/>
    <property type="evidence" value="ECO:0007669"/>
    <property type="project" value="UniProtKB-KW"/>
</dbReference>
<sequence length="364" mass="39172">MKKVLFSLTAFAVVIISCEQDTTDVQNDILAQEVQVDMSDFYVYTDEAENEFSGKGNNGKDCATMRVLNKNLKANKGLEKRMFDIEKHARQFIASKKPDKPGNGNGNGGNGGDGGGEDPVDDGLGVINIPVVVHVIYSNSNENISDAQINSQIAVLNKDFNATNGDVNQVPSEFAGRVADSDFNFTLDQVIRVSSSRTSWGTNDAMKSSANGGSDVVSPATHLNMWVCNIGGGILGYAQFPGGSASTDGVVVSPQFFGTTGFVSAPFNGGRTMTHEVGHWANLRHIWGDGRCKRDDFVTDTPSSDAPNYGCPSYPTVNCRSNDMTMNYMDYVDDACMYMFSEGQKSRMRAIFAPGGARASFLGS</sequence>
<evidence type="ECO:0000256" key="9">
    <source>
        <dbReference type="SAM" id="MobiDB-lite"/>
    </source>
</evidence>
<evidence type="ECO:0000256" key="6">
    <source>
        <dbReference type="ARBA" id="ARBA00022833"/>
    </source>
</evidence>
<comment type="caution">
    <text evidence="11">The sequence shown here is derived from an EMBL/GenBank/DDBJ whole genome shotgun (WGS) entry which is preliminary data.</text>
</comment>
<name>A0A5S3PUZ4_9FLAO</name>
<dbReference type="PANTHER" id="PTHR47466:SF1">
    <property type="entry name" value="METALLOPROTEASE MEP1 (AFU_ORTHOLOGUE AFUA_1G07730)-RELATED"/>
    <property type="match status" value="1"/>
</dbReference>
<feature type="compositionally biased region" description="Gly residues" evidence="9">
    <location>
        <begin position="103"/>
        <end position="114"/>
    </location>
</feature>
<dbReference type="AlphaFoldDB" id="A0A5S3PUZ4"/>
<keyword evidence="4" id="KW-0732">Signal</keyword>
<evidence type="ECO:0000313" key="11">
    <source>
        <dbReference type="EMBL" id="TMM58836.1"/>
    </source>
</evidence>
<evidence type="ECO:0000256" key="4">
    <source>
        <dbReference type="ARBA" id="ARBA00022729"/>
    </source>
</evidence>
<feature type="region of interest" description="Disordered" evidence="9">
    <location>
        <begin position="93"/>
        <end position="121"/>
    </location>
</feature>
<keyword evidence="5" id="KW-0378">Hydrolase</keyword>
<dbReference type="Gene3D" id="3.40.390.10">
    <property type="entry name" value="Collagenase (Catalytic Domain)"/>
    <property type="match status" value="1"/>
</dbReference>
<dbReference type="Pfam" id="PF05572">
    <property type="entry name" value="Peptidase_M43"/>
    <property type="match status" value="1"/>
</dbReference>
<gene>
    <name evidence="11" type="ORF">FEE95_05235</name>
</gene>
<keyword evidence="12" id="KW-1185">Reference proteome</keyword>
<proteinExistence type="inferred from homology"/>
<dbReference type="PANTHER" id="PTHR47466">
    <property type="match status" value="1"/>
</dbReference>
<keyword evidence="2 11" id="KW-0645">Protease</keyword>
<keyword evidence="3" id="KW-0479">Metal-binding</keyword>
<dbReference type="CDD" id="cd04275">
    <property type="entry name" value="ZnMc_pappalysin_like"/>
    <property type="match status" value="1"/>
</dbReference>
<dbReference type="Proteomes" id="UP000310314">
    <property type="component" value="Unassembled WGS sequence"/>
</dbReference>
<dbReference type="GO" id="GO:0046872">
    <property type="term" value="F:metal ion binding"/>
    <property type="evidence" value="ECO:0007669"/>
    <property type="project" value="UniProtKB-KW"/>
</dbReference>
<dbReference type="GO" id="GO:0008237">
    <property type="term" value="F:metallopeptidase activity"/>
    <property type="evidence" value="ECO:0007669"/>
    <property type="project" value="UniProtKB-KW"/>
</dbReference>
<evidence type="ECO:0000256" key="3">
    <source>
        <dbReference type="ARBA" id="ARBA00022723"/>
    </source>
</evidence>
<evidence type="ECO:0000259" key="10">
    <source>
        <dbReference type="Pfam" id="PF05572"/>
    </source>
</evidence>
<reference evidence="11 12" key="1">
    <citation type="submission" date="2019-05" db="EMBL/GenBank/DDBJ databases">
        <authorList>
            <person name="Zhang J.-Y."/>
            <person name="Feg X."/>
            <person name="Du Z.-J."/>
        </authorList>
    </citation>
    <scope>NUCLEOTIDE SEQUENCE [LARGE SCALE GENOMIC DNA]</scope>
    <source>
        <strain evidence="11 12">RZ26</strain>
    </source>
</reference>
<evidence type="ECO:0000256" key="2">
    <source>
        <dbReference type="ARBA" id="ARBA00022670"/>
    </source>
</evidence>
<evidence type="ECO:0000256" key="8">
    <source>
        <dbReference type="ARBA" id="ARBA00023157"/>
    </source>
</evidence>
<keyword evidence="7 11" id="KW-0482">Metalloprotease</keyword>
<evidence type="ECO:0000256" key="7">
    <source>
        <dbReference type="ARBA" id="ARBA00023049"/>
    </source>
</evidence>
<feature type="domain" description="Peptidase M43 pregnancy-associated plasma-A" evidence="10">
    <location>
        <begin position="265"/>
        <end position="351"/>
    </location>
</feature>
<evidence type="ECO:0000313" key="12">
    <source>
        <dbReference type="Proteomes" id="UP000310314"/>
    </source>
</evidence>
<evidence type="ECO:0000256" key="5">
    <source>
        <dbReference type="ARBA" id="ARBA00022801"/>
    </source>
</evidence>
<comment type="similarity">
    <text evidence="1">Belongs to the peptidase M43B family.</text>
</comment>
<keyword evidence="8" id="KW-1015">Disulfide bond</keyword>
<organism evidence="11 12">
    <name type="scientific">Maribacter algarum</name>
    <name type="common">ex Zhang et al. 2020</name>
    <dbReference type="NCBI Taxonomy" id="2578118"/>
    <lineage>
        <taxon>Bacteria</taxon>
        <taxon>Pseudomonadati</taxon>
        <taxon>Bacteroidota</taxon>
        <taxon>Flavobacteriia</taxon>
        <taxon>Flavobacteriales</taxon>
        <taxon>Flavobacteriaceae</taxon>
        <taxon>Maribacter</taxon>
    </lineage>
</organism>